<reference evidence="2 3" key="1">
    <citation type="journal article" date="2019" name="Int. J. Syst. Evol. Microbiol.">
        <title>The Global Catalogue of Microorganisms (GCM) 10K type strain sequencing project: providing services to taxonomists for standard genome sequencing and annotation.</title>
        <authorList>
            <consortium name="The Broad Institute Genomics Platform"/>
            <consortium name="The Broad Institute Genome Sequencing Center for Infectious Disease"/>
            <person name="Wu L."/>
            <person name="Ma J."/>
        </authorList>
    </citation>
    <scope>NUCLEOTIDE SEQUENCE [LARGE SCALE GENOMIC DNA]</scope>
    <source>
        <strain evidence="2 3">JCM 15478</strain>
    </source>
</reference>
<evidence type="ECO:0000313" key="2">
    <source>
        <dbReference type="EMBL" id="GAA2094367.1"/>
    </source>
</evidence>
<protein>
    <submittedName>
        <fullName evidence="2">DUF3574 domain-containing protein</fullName>
    </submittedName>
</protein>
<keyword evidence="3" id="KW-1185">Reference proteome</keyword>
<accession>A0ABN2WKG4</accession>
<comment type="caution">
    <text evidence="2">The sequence shown here is derived from an EMBL/GenBank/DDBJ whole genome shotgun (WGS) entry which is preliminary data.</text>
</comment>
<evidence type="ECO:0000313" key="3">
    <source>
        <dbReference type="Proteomes" id="UP001500016"/>
    </source>
</evidence>
<gene>
    <name evidence="2" type="ORF">GCM10009801_62300</name>
</gene>
<dbReference type="Pfam" id="PF12098">
    <property type="entry name" value="DUF3574"/>
    <property type="match status" value="1"/>
</dbReference>
<dbReference type="Proteomes" id="UP001500016">
    <property type="component" value="Unassembled WGS sequence"/>
</dbReference>
<feature type="chain" id="PRO_5047080854" evidence="1">
    <location>
        <begin position="44"/>
        <end position="171"/>
    </location>
</feature>
<organism evidence="2 3">
    <name type="scientific">Streptomyces albiaxialis</name>
    <dbReference type="NCBI Taxonomy" id="329523"/>
    <lineage>
        <taxon>Bacteria</taxon>
        <taxon>Bacillati</taxon>
        <taxon>Actinomycetota</taxon>
        <taxon>Actinomycetes</taxon>
        <taxon>Kitasatosporales</taxon>
        <taxon>Streptomycetaceae</taxon>
        <taxon>Streptomyces</taxon>
    </lineage>
</organism>
<keyword evidence="1" id="KW-0732">Signal</keyword>
<dbReference type="EMBL" id="BAAAPE010000015">
    <property type="protein sequence ID" value="GAA2094367.1"/>
    <property type="molecule type" value="Genomic_DNA"/>
</dbReference>
<dbReference type="InterPro" id="IPR021957">
    <property type="entry name" value="DUF3574"/>
</dbReference>
<name>A0ABN2WKG4_9ACTN</name>
<proteinExistence type="predicted"/>
<feature type="signal peptide" evidence="1">
    <location>
        <begin position="1"/>
        <end position="43"/>
    </location>
</feature>
<sequence>MRAFDEGMPTVPETHKPGARTRLRIAVAASVLALSVSAPAAYAALDEGAPAAQPPKTVAERGKPYIETRLYFGTADPDGGPPVTDRQFRAFIDKHVTPRFPEGLTIQDGRGQWKDKRGTIERERAYELTVMYPESEAPTHDGDIQRIRSAYKRLFNQEAVLRSDDTARVSF</sequence>
<evidence type="ECO:0000256" key="1">
    <source>
        <dbReference type="SAM" id="SignalP"/>
    </source>
</evidence>